<protein>
    <recommendedName>
        <fullName evidence="5">Flagellar hook-length control protein-like C-terminal domain-containing protein</fullName>
    </recommendedName>
</protein>
<evidence type="ECO:0000256" key="1">
    <source>
        <dbReference type="ARBA" id="ARBA00003944"/>
    </source>
</evidence>
<evidence type="ECO:0000256" key="3">
    <source>
        <dbReference type="ARBA" id="ARBA00022795"/>
    </source>
</evidence>
<name>A0ABQ4SPS9_9HYPH</name>
<dbReference type="InterPro" id="IPR038610">
    <property type="entry name" value="FliK-like_C_sf"/>
</dbReference>
<feature type="domain" description="Flagellar hook-length control protein-like C-terminal" evidence="5">
    <location>
        <begin position="158"/>
        <end position="229"/>
    </location>
</feature>
<dbReference type="CDD" id="cd17470">
    <property type="entry name" value="T3SS_Flik_C"/>
    <property type="match status" value="1"/>
</dbReference>
<feature type="compositionally biased region" description="Low complexity" evidence="4">
    <location>
        <begin position="13"/>
        <end position="32"/>
    </location>
</feature>
<dbReference type="InterPro" id="IPR021136">
    <property type="entry name" value="Flagellar_hook_control-like_C"/>
</dbReference>
<dbReference type="Pfam" id="PF02120">
    <property type="entry name" value="Flg_hook"/>
    <property type="match status" value="1"/>
</dbReference>
<keyword evidence="7" id="KW-1185">Reference proteome</keyword>
<evidence type="ECO:0000313" key="6">
    <source>
        <dbReference type="EMBL" id="GJE03860.1"/>
    </source>
</evidence>
<proteinExistence type="inferred from homology"/>
<dbReference type="Proteomes" id="UP001055153">
    <property type="component" value="Unassembled WGS sequence"/>
</dbReference>
<reference evidence="6" key="2">
    <citation type="submission" date="2021-08" db="EMBL/GenBank/DDBJ databases">
        <authorList>
            <person name="Tani A."/>
            <person name="Ola A."/>
            <person name="Ogura Y."/>
            <person name="Katsura K."/>
            <person name="Hayashi T."/>
        </authorList>
    </citation>
    <scope>NUCLEOTIDE SEQUENCE</scope>
    <source>
        <strain evidence="6">DSM 17168</strain>
    </source>
</reference>
<comment type="function">
    <text evidence="1">Controls the length of the flagellar hook.</text>
</comment>
<evidence type="ECO:0000259" key="5">
    <source>
        <dbReference type="Pfam" id="PF02120"/>
    </source>
</evidence>
<evidence type="ECO:0000313" key="7">
    <source>
        <dbReference type="Proteomes" id="UP001055153"/>
    </source>
</evidence>
<dbReference type="PANTHER" id="PTHR37533">
    <property type="entry name" value="FLAGELLAR HOOK-LENGTH CONTROL PROTEIN"/>
    <property type="match status" value="1"/>
</dbReference>
<dbReference type="PRINTS" id="PR01007">
    <property type="entry name" value="FLGHOOKFLIK"/>
</dbReference>
<dbReference type="PANTHER" id="PTHR37533:SF2">
    <property type="entry name" value="FLAGELLAR HOOK-LENGTH CONTROL PROTEIN"/>
    <property type="match status" value="1"/>
</dbReference>
<dbReference type="RefSeq" id="WP_238241237.1">
    <property type="nucleotide sequence ID" value="NZ_BPQQ01000093.1"/>
</dbReference>
<reference evidence="6" key="1">
    <citation type="journal article" date="2021" name="Front. Microbiol.">
        <title>Comprehensive Comparative Genomics and Phenotyping of Methylobacterium Species.</title>
        <authorList>
            <person name="Alessa O."/>
            <person name="Ogura Y."/>
            <person name="Fujitani Y."/>
            <person name="Takami H."/>
            <person name="Hayashi T."/>
            <person name="Sahin N."/>
            <person name="Tani A."/>
        </authorList>
    </citation>
    <scope>NUCLEOTIDE SEQUENCE</scope>
    <source>
        <strain evidence="6">DSM 17168</strain>
    </source>
</reference>
<feature type="compositionally biased region" description="Low complexity" evidence="4">
    <location>
        <begin position="121"/>
        <end position="142"/>
    </location>
</feature>
<organism evidence="6 7">
    <name type="scientific">Methylobacterium isbiliense</name>
    <dbReference type="NCBI Taxonomy" id="315478"/>
    <lineage>
        <taxon>Bacteria</taxon>
        <taxon>Pseudomonadati</taxon>
        <taxon>Pseudomonadota</taxon>
        <taxon>Alphaproteobacteria</taxon>
        <taxon>Hyphomicrobiales</taxon>
        <taxon>Methylobacteriaceae</taxon>
        <taxon>Methylobacterium</taxon>
    </lineage>
</organism>
<dbReference type="EMBL" id="BPQQ01000093">
    <property type="protein sequence ID" value="GJE03860.1"/>
    <property type="molecule type" value="Genomic_DNA"/>
</dbReference>
<feature type="compositionally biased region" description="Basic and acidic residues" evidence="4">
    <location>
        <begin position="1"/>
        <end position="12"/>
    </location>
</feature>
<dbReference type="Gene3D" id="3.30.750.140">
    <property type="match status" value="1"/>
</dbReference>
<feature type="compositionally biased region" description="Low complexity" evidence="4">
    <location>
        <begin position="42"/>
        <end position="59"/>
    </location>
</feature>
<sequence length="281" mass="28156">MAAADDQGRVDGTDGSDAAAAPPSPDALLWPLAPAPAPPQPTAAGTPAGETTAAAAAIPRTPPARPEAEAASVAAEQTTPHARAKDRIGETAAPAPGGTIAAEAAAAFAAEAVPPPPAPTAPAAVDAPAEVPAAPARSEPAASPVALGAVPIAIGMRALAGSNRFEIRLDPADLGRIDVSLDIDREHRAKAHLVVERPETLALLQRDVRHLEQALAQAGFEANEAAVSFSLRDGSGGQGQTGREESGRPQGRTPHGTGEAEPGPVAPVLRLTGRSALDIRI</sequence>
<comment type="similarity">
    <text evidence="2">Belongs to the FliK family.</text>
</comment>
<feature type="region of interest" description="Disordered" evidence="4">
    <location>
        <begin position="117"/>
        <end position="142"/>
    </location>
</feature>
<accession>A0ABQ4SPS9</accession>
<gene>
    <name evidence="6" type="ORF">GMJLKIPL_5817</name>
</gene>
<dbReference type="InterPro" id="IPR052563">
    <property type="entry name" value="FliK"/>
</dbReference>
<dbReference type="InterPro" id="IPR001635">
    <property type="entry name" value="Flag_hook_Flik"/>
</dbReference>
<evidence type="ECO:0000256" key="2">
    <source>
        <dbReference type="ARBA" id="ARBA00009149"/>
    </source>
</evidence>
<feature type="region of interest" description="Disordered" evidence="4">
    <location>
        <begin position="1"/>
        <end position="95"/>
    </location>
</feature>
<evidence type="ECO:0000256" key="4">
    <source>
        <dbReference type="SAM" id="MobiDB-lite"/>
    </source>
</evidence>
<comment type="caution">
    <text evidence="6">The sequence shown here is derived from an EMBL/GenBank/DDBJ whole genome shotgun (WGS) entry which is preliminary data.</text>
</comment>
<feature type="region of interest" description="Disordered" evidence="4">
    <location>
        <begin position="231"/>
        <end position="268"/>
    </location>
</feature>
<keyword evidence="3" id="KW-1005">Bacterial flagellum biogenesis</keyword>